<name>A0ABU5DIM8_9BURK</name>
<keyword evidence="4 10" id="KW-1134">Transmembrane beta strand</keyword>
<evidence type="ECO:0000313" key="16">
    <source>
        <dbReference type="Proteomes" id="UP001285263"/>
    </source>
</evidence>
<dbReference type="EMBL" id="JAXCLA010000004">
    <property type="protein sequence ID" value="MDY0745575.1"/>
    <property type="molecule type" value="Genomic_DNA"/>
</dbReference>
<evidence type="ECO:0000256" key="2">
    <source>
        <dbReference type="ARBA" id="ARBA00009810"/>
    </source>
</evidence>
<feature type="domain" description="TonB-dependent receptor-like beta-barrel" evidence="13">
    <location>
        <begin position="236"/>
        <end position="675"/>
    </location>
</feature>
<comment type="subcellular location">
    <subcellularLocation>
        <location evidence="1 10">Cell outer membrane</location>
        <topology evidence="1 10">Multi-pass membrane protein</topology>
    </subcellularLocation>
</comment>
<dbReference type="PANTHER" id="PTHR32552">
    <property type="entry name" value="FERRICHROME IRON RECEPTOR-RELATED"/>
    <property type="match status" value="1"/>
</dbReference>
<evidence type="ECO:0000256" key="1">
    <source>
        <dbReference type="ARBA" id="ARBA00004571"/>
    </source>
</evidence>
<dbReference type="InterPro" id="IPR036942">
    <property type="entry name" value="Beta-barrel_TonB_sf"/>
</dbReference>
<dbReference type="PROSITE" id="PS52016">
    <property type="entry name" value="TONB_DEPENDENT_REC_3"/>
    <property type="match status" value="1"/>
</dbReference>
<evidence type="ECO:0000259" key="14">
    <source>
        <dbReference type="Pfam" id="PF07715"/>
    </source>
</evidence>
<dbReference type="SUPFAM" id="SSF56935">
    <property type="entry name" value="Porins"/>
    <property type="match status" value="1"/>
</dbReference>
<dbReference type="Pfam" id="PF00593">
    <property type="entry name" value="TonB_dep_Rec_b-barrel"/>
    <property type="match status" value="1"/>
</dbReference>
<dbReference type="InterPro" id="IPR012910">
    <property type="entry name" value="Plug_dom"/>
</dbReference>
<comment type="similarity">
    <text evidence="2 10 11">Belongs to the TonB-dependent receptor family.</text>
</comment>
<keyword evidence="9 10" id="KW-0998">Cell outer membrane</keyword>
<evidence type="ECO:0000256" key="8">
    <source>
        <dbReference type="ARBA" id="ARBA00023170"/>
    </source>
</evidence>
<dbReference type="Gene3D" id="2.170.130.10">
    <property type="entry name" value="TonB-dependent receptor, plug domain"/>
    <property type="match status" value="1"/>
</dbReference>
<keyword evidence="16" id="KW-1185">Reference proteome</keyword>
<evidence type="ECO:0000256" key="10">
    <source>
        <dbReference type="PROSITE-ProRule" id="PRU01360"/>
    </source>
</evidence>
<proteinExistence type="inferred from homology"/>
<dbReference type="RefSeq" id="WP_320423478.1">
    <property type="nucleotide sequence ID" value="NZ_JAXCLA010000004.1"/>
</dbReference>
<evidence type="ECO:0000256" key="11">
    <source>
        <dbReference type="RuleBase" id="RU003357"/>
    </source>
</evidence>
<dbReference type="CDD" id="cd01347">
    <property type="entry name" value="ligand_gated_channel"/>
    <property type="match status" value="1"/>
</dbReference>
<feature type="chain" id="PRO_5045844101" evidence="12">
    <location>
        <begin position="24"/>
        <end position="705"/>
    </location>
</feature>
<evidence type="ECO:0000256" key="12">
    <source>
        <dbReference type="SAM" id="SignalP"/>
    </source>
</evidence>
<dbReference type="PANTHER" id="PTHR32552:SF84">
    <property type="entry name" value="TONB-DEPENDENT RECEPTOR-RELATED"/>
    <property type="match status" value="1"/>
</dbReference>
<keyword evidence="5 10" id="KW-0812">Transmembrane</keyword>
<keyword evidence="7 10" id="KW-0472">Membrane</keyword>
<comment type="caution">
    <text evidence="15">The sequence shown here is derived from an EMBL/GenBank/DDBJ whole genome shotgun (WGS) entry which is preliminary data.</text>
</comment>
<dbReference type="Gene3D" id="2.40.170.20">
    <property type="entry name" value="TonB-dependent receptor, beta-barrel domain"/>
    <property type="match status" value="1"/>
</dbReference>
<evidence type="ECO:0000256" key="4">
    <source>
        <dbReference type="ARBA" id="ARBA00022452"/>
    </source>
</evidence>
<evidence type="ECO:0000313" key="15">
    <source>
        <dbReference type="EMBL" id="MDY0745575.1"/>
    </source>
</evidence>
<evidence type="ECO:0000256" key="7">
    <source>
        <dbReference type="ARBA" id="ARBA00023136"/>
    </source>
</evidence>
<keyword evidence="3 10" id="KW-0813">Transport</keyword>
<evidence type="ECO:0000256" key="5">
    <source>
        <dbReference type="ARBA" id="ARBA00022692"/>
    </source>
</evidence>
<gene>
    <name evidence="15" type="ORF">SNE35_13730</name>
</gene>
<feature type="domain" description="TonB-dependent receptor plug" evidence="14">
    <location>
        <begin position="58"/>
        <end position="161"/>
    </location>
</feature>
<dbReference type="Pfam" id="PF07715">
    <property type="entry name" value="Plug"/>
    <property type="match status" value="1"/>
</dbReference>
<evidence type="ECO:0000256" key="6">
    <source>
        <dbReference type="ARBA" id="ARBA00023077"/>
    </source>
</evidence>
<reference evidence="15 16" key="1">
    <citation type="submission" date="2023-11" db="EMBL/GenBank/DDBJ databases">
        <title>Paucibacter sp. nov., isolated from fresh soil in Korea.</title>
        <authorList>
            <person name="Le N.T.T."/>
        </authorList>
    </citation>
    <scope>NUCLEOTIDE SEQUENCE [LARGE SCALE GENOMIC DNA]</scope>
    <source>
        <strain evidence="15 16">R3-3</strain>
    </source>
</reference>
<keyword evidence="8 15" id="KW-0675">Receptor</keyword>
<evidence type="ECO:0000259" key="13">
    <source>
        <dbReference type="Pfam" id="PF00593"/>
    </source>
</evidence>
<keyword evidence="12" id="KW-0732">Signal</keyword>
<protein>
    <submittedName>
        <fullName evidence="15">TonB-dependent receptor</fullName>
    </submittedName>
</protein>
<dbReference type="InterPro" id="IPR010105">
    <property type="entry name" value="TonB_sidphr_rcpt"/>
</dbReference>
<feature type="signal peptide" evidence="12">
    <location>
        <begin position="1"/>
        <end position="23"/>
    </location>
</feature>
<evidence type="ECO:0000256" key="3">
    <source>
        <dbReference type="ARBA" id="ARBA00022448"/>
    </source>
</evidence>
<dbReference type="InterPro" id="IPR037066">
    <property type="entry name" value="Plug_dom_sf"/>
</dbReference>
<organism evidence="15 16">
    <name type="scientific">Roseateles agri</name>
    <dbReference type="NCBI Taxonomy" id="3098619"/>
    <lineage>
        <taxon>Bacteria</taxon>
        <taxon>Pseudomonadati</taxon>
        <taxon>Pseudomonadota</taxon>
        <taxon>Betaproteobacteria</taxon>
        <taxon>Burkholderiales</taxon>
        <taxon>Sphaerotilaceae</taxon>
        <taxon>Roseateles</taxon>
    </lineage>
</organism>
<dbReference type="InterPro" id="IPR039426">
    <property type="entry name" value="TonB-dep_rcpt-like"/>
</dbReference>
<keyword evidence="6 11" id="KW-0798">TonB box</keyword>
<dbReference type="NCBIfam" id="TIGR01783">
    <property type="entry name" value="TonB-siderophor"/>
    <property type="match status" value="1"/>
</dbReference>
<dbReference type="InterPro" id="IPR000531">
    <property type="entry name" value="Beta-barrel_TonB"/>
</dbReference>
<dbReference type="Proteomes" id="UP001285263">
    <property type="component" value="Unassembled WGS sequence"/>
</dbReference>
<evidence type="ECO:0000256" key="9">
    <source>
        <dbReference type="ARBA" id="ARBA00023237"/>
    </source>
</evidence>
<sequence length="705" mass="75975">MKTQLTALGMAIGTLGASLPACAQNNNTLPTVSVTATSLGSLGLDQPSATGSRLGLTPMETPASIATLDADAIAERSITRAQDAAVQLPGLSQAPEPGNGGSSLSARGFAGHSSVAQMIDGTRLVVAFGTVTYPFSTWPLASVDVLSGPASVLYGDGAIGAAVNYVTKRPVFDRTEREAFLSYGSFNTVQGGVGLRGPINEVAAYSVYVDASKSDGERRDSAYERQNYALALSLRPSRDLNVTLSLDGGRNNDARYYGTPLLPDGSVDKRLIDTSFNVGNALVRYKDDMWRAKVEYRVNDDVQLHNETYYLTAKRHWRNSEDYYFDDSGTQVVRDSFLEILHDQKQTGNRTDLSISGTLGGLKNQLVAGLDWYRTTLLHTNNSPYVDGDSVVDPYKVVPGVFDSLSPTAPGRHSALSNTAVFAEDVLSLNPQWKLVAGLRRESMSLEYDNLRTKVNQHQKYSPTTGRLGAVWSPSSALSVYGQFSTGTDPLTGSLTLPAGATNVELTRGRQVEVGAKGALPAIRGQWTVAAYRIVKDHLYSQDPLNPDLTQQIGKQSSTGIELAVGAEPVRGWTIDANLAALRARYDRFDEQQDDGSLISRAGNTPYGVPERTANVWSTVRVASQWKLGLGARYVGKVQYDAANEGHLPSYTVLNGSVAFAYSPATSVTLSVNNLANKVYATSGYSYLWLLGERRNAQLTVRSSF</sequence>
<accession>A0ABU5DIM8</accession>